<feature type="domain" description="Glycosyl transferase family 1" evidence="1">
    <location>
        <begin position="208"/>
        <end position="340"/>
    </location>
</feature>
<dbReference type="InterPro" id="IPR050194">
    <property type="entry name" value="Glycosyltransferase_grp1"/>
</dbReference>
<dbReference type="SUPFAM" id="SSF53756">
    <property type="entry name" value="UDP-Glycosyltransferase/glycogen phosphorylase"/>
    <property type="match status" value="1"/>
</dbReference>
<dbReference type="InterPro" id="IPR001296">
    <property type="entry name" value="Glyco_trans_1"/>
</dbReference>
<dbReference type="AlphaFoldDB" id="A0A2M7THX9"/>
<sequence>MTNSKTSNIKRIALVHDDFMQWGGAERVMAAIAHEFPDAPIYTSMVDSRVIAKTGIDPKRFRTSVFDALPAKRVFNKVLFAWYPHVFENFDFTDFDLVFSTSTRFAHGVITKPSTKHISYIHSPFRGFWDPHQYFEHKRFGDMTRNILSPLLSRMRKTDYISAQRADVVYGNSTAVVERINKYYRRDAQVLFPFVDTVRFSRETPPEFKLPDNYVVVISRLVEWKRIDLAIQACNKLNLPLVVLGTGSAYAQLSHLSGRHTIMAGYVSDEQASYILNRARALIHPQYEDFGMTTLEANACGVPVVAYNKGGAQDTVIDGTTGVLFDEQTVNSLVEAIQRVDTVRWDGQKLKTHAQRFSKEVFISQIQKICYEM</sequence>
<dbReference type="PANTHER" id="PTHR45947">
    <property type="entry name" value="SULFOQUINOVOSYL TRANSFERASE SQD2"/>
    <property type="match status" value="1"/>
</dbReference>
<dbReference type="GO" id="GO:0016757">
    <property type="term" value="F:glycosyltransferase activity"/>
    <property type="evidence" value="ECO:0007669"/>
    <property type="project" value="InterPro"/>
</dbReference>
<accession>A0A2M7THX9</accession>
<name>A0A2M7THX9_UNCKA</name>
<reference evidence="4" key="1">
    <citation type="submission" date="2017-09" db="EMBL/GenBank/DDBJ databases">
        <title>Depth-based differentiation of microbial function through sediment-hosted aquifers and enrichment of novel symbionts in the deep terrestrial subsurface.</title>
        <authorList>
            <person name="Probst A.J."/>
            <person name="Ladd B."/>
            <person name="Jarett J.K."/>
            <person name="Geller-Mcgrath D.E."/>
            <person name="Sieber C.M.K."/>
            <person name="Emerson J.B."/>
            <person name="Anantharaman K."/>
            <person name="Thomas B.C."/>
            <person name="Malmstrom R."/>
            <person name="Stieglmeier M."/>
            <person name="Klingl A."/>
            <person name="Woyke T."/>
            <person name="Ryan C.M."/>
            <person name="Banfield J.F."/>
        </authorList>
    </citation>
    <scope>NUCLEOTIDE SEQUENCE [LARGE SCALE GENOMIC DNA]</scope>
</reference>
<proteinExistence type="predicted"/>
<dbReference type="PANTHER" id="PTHR45947:SF3">
    <property type="entry name" value="SULFOQUINOVOSYL TRANSFERASE SQD2"/>
    <property type="match status" value="1"/>
</dbReference>
<dbReference type="Gene3D" id="3.40.50.2000">
    <property type="entry name" value="Glycogen Phosphorylase B"/>
    <property type="match status" value="2"/>
</dbReference>
<evidence type="ECO:0000259" key="2">
    <source>
        <dbReference type="Pfam" id="PF13439"/>
    </source>
</evidence>
<organism evidence="3 4">
    <name type="scientific">candidate division WWE3 bacterium CG_4_10_14_0_2_um_filter_41_14</name>
    <dbReference type="NCBI Taxonomy" id="1975072"/>
    <lineage>
        <taxon>Bacteria</taxon>
        <taxon>Katanobacteria</taxon>
    </lineage>
</organism>
<dbReference type="EMBL" id="PFNL01000117">
    <property type="protein sequence ID" value="PIZ45936.1"/>
    <property type="molecule type" value="Genomic_DNA"/>
</dbReference>
<dbReference type="InterPro" id="IPR028098">
    <property type="entry name" value="Glyco_trans_4-like_N"/>
</dbReference>
<dbReference type="Pfam" id="PF13439">
    <property type="entry name" value="Glyco_transf_4"/>
    <property type="match status" value="1"/>
</dbReference>
<comment type="caution">
    <text evidence="3">The sequence shown here is derived from an EMBL/GenBank/DDBJ whole genome shotgun (WGS) entry which is preliminary data.</text>
</comment>
<keyword evidence="3" id="KW-0808">Transferase</keyword>
<evidence type="ECO:0000313" key="3">
    <source>
        <dbReference type="EMBL" id="PIZ45936.1"/>
    </source>
</evidence>
<protein>
    <submittedName>
        <fullName evidence="3">Glycosyl transferase</fullName>
    </submittedName>
</protein>
<gene>
    <name evidence="3" type="ORF">COY32_04395</name>
</gene>
<evidence type="ECO:0000259" key="1">
    <source>
        <dbReference type="Pfam" id="PF00534"/>
    </source>
</evidence>
<dbReference type="Proteomes" id="UP000228920">
    <property type="component" value="Unassembled WGS sequence"/>
</dbReference>
<evidence type="ECO:0000313" key="4">
    <source>
        <dbReference type="Proteomes" id="UP000228920"/>
    </source>
</evidence>
<feature type="domain" description="Glycosyltransferase subfamily 4-like N-terminal" evidence="2">
    <location>
        <begin position="22"/>
        <end position="198"/>
    </location>
</feature>
<dbReference type="Pfam" id="PF00534">
    <property type="entry name" value="Glycos_transf_1"/>
    <property type="match status" value="1"/>
</dbReference>